<dbReference type="InterPro" id="IPR036388">
    <property type="entry name" value="WH-like_DNA-bd_sf"/>
</dbReference>
<evidence type="ECO:0000259" key="1">
    <source>
        <dbReference type="Pfam" id="PF03551"/>
    </source>
</evidence>
<protein>
    <recommendedName>
        <fullName evidence="1">Transcription regulator PadR N-terminal domain-containing protein</fullName>
    </recommendedName>
</protein>
<accession>X1BZ11</accession>
<evidence type="ECO:0000313" key="2">
    <source>
        <dbReference type="EMBL" id="GAH00237.1"/>
    </source>
</evidence>
<dbReference type="EMBL" id="BART01028027">
    <property type="protein sequence ID" value="GAH00237.1"/>
    <property type="molecule type" value="Genomic_DNA"/>
</dbReference>
<dbReference type="Gene3D" id="1.10.10.10">
    <property type="entry name" value="Winged helix-like DNA-binding domain superfamily/Winged helix DNA-binding domain"/>
    <property type="match status" value="1"/>
</dbReference>
<dbReference type="PANTHER" id="PTHR43252">
    <property type="entry name" value="TRANSCRIPTIONAL REGULATOR YQJI"/>
    <property type="match status" value="1"/>
</dbReference>
<feature type="non-terminal residue" evidence="2">
    <location>
        <position position="56"/>
    </location>
</feature>
<name>X1BZ11_9ZZZZ</name>
<gene>
    <name evidence="2" type="ORF">S01H4_49537</name>
</gene>
<dbReference type="SUPFAM" id="SSF46785">
    <property type="entry name" value="Winged helix' DNA-binding domain"/>
    <property type="match status" value="1"/>
</dbReference>
<proteinExistence type="predicted"/>
<feature type="domain" description="Transcription regulator PadR N-terminal" evidence="1">
    <location>
        <begin position="7"/>
        <end position="55"/>
    </location>
</feature>
<dbReference type="PANTHER" id="PTHR43252:SF4">
    <property type="entry name" value="TRANSCRIPTIONAL REGULATORY PROTEIN"/>
    <property type="match status" value="1"/>
</dbReference>
<organism evidence="2">
    <name type="scientific">marine sediment metagenome</name>
    <dbReference type="NCBI Taxonomy" id="412755"/>
    <lineage>
        <taxon>unclassified sequences</taxon>
        <taxon>metagenomes</taxon>
        <taxon>ecological metagenomes</taxon>
    </lineage>
</organism>
<dbReference type="InterPro" id="IPR036390">
    <property type="entry name" value="WH_DNA-bd_sf"/>
</dbReference>
<comment type="caution">
    <text evidence="2">The sequence shown here is derived from an EMBL/GenBank/DDBJ whole genome shotgun (WGS) entry which is preliminary data.</text>
</comment>
<reference evidence="2" key="1">
    <citation type="journal article" date="2014" name="Front. Microbiol.">
        <title>High frequency of phylogenetically diverse reductive dehalogenase-homologous genes in deep subseafloor sedimentary metagenomes.</title>
        <authorList>
            <person name="Kawai M."/>
            <person name="Futagami T."/>
            <person name="Toyoda A."/>
            <person name="Takaki Y."/>
            <person name="Nishi S."/>
            <person name="Hori S."/>
            <person name="Arai W."/>
            <person name="Tsubouchi T."/>
            <person name="Morono Y."/>
            <person name="Uchiyama I."/>
            <person name="Ito T."/>
            <person name="Fujiyama A."/>
            <person name="Inagaki F."/>
            <person name="Takami H."/>
        </authorList>
    </citation>
    <scope>NUCLEOTIDE SEQUENCE</scope>
    <source>
        <strain evidence="2">Expedition CK06-06</strain>
    </source>
</reference>
<dbReference type="Pfam" id="PF03551">
    <property type="entry name" value="PadR"/>
    <property type="match status" value="1"/>
</dbReference>
<dbReference type="AlphaFoldDB" id="X1BZ11"/>
<dbReference type="InterPro" id="IPR005149">
    <property type="entry name" value="Tscrpt_reg_PadR_N"/>
</dbReference>
<sequence>MSLRNALLGLLNYRPRTGYELKKIFEDSIGFYWTTKTSQIYNELNKLEEKRLIKSD</sequence>